<dbReference type="Proteomes" id="UP000887300">
    <property type="component" value="Unassembled WGS sequence"/>
</dbReference>
<organism evidence="1 2">
    <name type="scientific">Acidithiobacillus ferridurans</name>
    <dbReference type="NCBI Taxonomy" id="1232575"/>
    <lineage>
        <taxon>Bacteria</taxon>
        <taxon>Pseudomonadati</taxon>
        <taxon>Pseudomonadota</taxon>
        <taxon>Acidithiobacillia</taxon>
        <taxon>Acidithiobacillales</taxon>
        <taxon>Acidithiobacillaceae</taxon>
        <taxon>Acidithiobacillus</taxon>
    </lineage>
</organism>
<reference evidence="1" key="1">
    <citation type="journal article" date="2021" name="ISME J.">
        <title>Genomic evolution of the class Acidithiobacillia: deep-branching Proteobacteria living in extreme acidic conditions.</title>
        <authorList>
            <person name="Moya-Beltran A."/>
            <person name="Beard S."/>
            <person name="Rojas-Villalobos C."/>
            <person name="Issotta F."/>
            <person name="Gallardo Y."/>
            <person name="Ulloa R."/>
            <person name="Giaveno A."/>
            <person name="Degli Esposti M."/>
            <person name="Johnson D.B."/>
            <person name="Quatrini R."/>
        </authorList>
    </citation>
    <scope>NUCLEOTIDE SEQUENCE</scope>
    <source>
        <strain evidence="1">DSM 583</strain>
    </source>
</reference>
<gene>
    <name evidence="1" type="ORF">HF568_00860</name>
</gene>
<proteinExistence type="predicted"/>
<dbReference type="RefSeq" id="WP_215886339.1">
    <property type="nucleotide sequence ID" value="NZ_JABBHS010000027.1"/>
</dbReference>
<evidence type="ECO:0000313" key="1">
    <source>
        <dbReference type="EMBL" id="MBU2721806.1"/>
    </source>
</evidence>
<comment type="caution">
    <text evidence="1">The sequence shown here is derived from an EMBL/GenBank/DDBJ whole genome shotgun (WGS) entry which is preliminary data.</text>
</comment>
<dbReference type="EMBL" id="JABBHS010000027">
    <property type="protein sequence ID" value="MBU2721806.1"/>
    <property type="molecule type" value="Genomic_DNA"/>
</dbReference>
<accession>A0A8X8K7E9</accession>
<name>A0A8X8K7E9_ACIFI</name>
<sequence length="117" mass="13124">MQVKELKELLKRSHRDGDNVSICVFRPGTIGGTPAVPLKSAYAGFDWDQGKFLLEPEAPVELVDSDVAARNEPRLPTVSTLALQQRLVDLLKNPKTNSDWNNAIRLFISDVRRGRVR</sequence>
<protein>
    <submittedName>
        <fullName evidence="1">Uncharacterized protein</fullName>
    </submittedName>
</protein>
<dbReference type="AlphaFoldDB" id="A0A8X8K7E9"/>
<evidence type="ECO:0000313" key="2">
    <source>
        <dbReference type="Proteomes" id="UP000887300"/>
    </source>
</evidence>